<evidence type="ECO:0000313" key="1">
    <source>
        <dbReference type="EMBL" id="TQM41900.1"/>
    </source>
</evidence>
<proteinExistence type="predicted"/>
<accession>A0A543G736</accession>
<dbReference type="Gene3D" id="3.30.530.20">
    <property type="match status" value="1"/>
</dbReference>
<dbReference type="EMBL" id="VFPJ01000001">
    <property type="protein sequence ID" value="TQM41900.1"/>
    <property type="molecule type" value="Genomic_DNA"/>
</dbReference>
<reference evidence="1 2" key="1">
    <citation type="submission" date="2019-06" db="EMBL/GenBank/DDBJ databases">
        <title>Genomic Encyclopedia of Archaeal and Bacterial Type Strains, Phase II (KMG-II): from individual species to whole genera.</title>
        <authorList>
            <person name="Goeker M."/>
        </authorList>
    </citation>
    <scope>NUCLEOTIDE SEQUENCE [LARGE SCALE GENOMIC DNA]</scope>
    <source>
        <strain evidence="1 2">DSM 24789</strain>
    </source>
</reference>
<dbReference type="Proteomes" id="UP000320773">
    <property type="component" value="Unassembled WGS sequence"/>
</dbReference>
<gene>
    <name evidence="1" type="ORF">BC670_2914</name>
</gene>
<name>A0A543G736_9FLAO</name>
<dbReference type="SUPFAM" id="SSF55961">
    <property type="entry name" value="Bet v1-like"/>
    <property type="match status" value="1"/>
</dbReference>
<evidence type="ECO:0008006" key="3">
    <source>
        <dbReference type="Google" id="ProtNLM"/>
    </source>
</evidence>
<comment type="caution">
    <text evidence="1">The sequence shown here is derived from an EMBL/GenBank/DDBJ whole genome shotgun (WGS) entry which is preliminary data.</text>
</comment>
<dbReference type="AlphaFoldDB" id="A0A543G736"/>
<evidence type="ECO:0000313" key="2">
    <source>
        <dbReference type="Proteomes" id="UP000320773"/>
    </source>
</evidence>
<protein>
    <recommendedName>
        <fullName evidence="3">Polyketide cyclase/dehydrase/lipid transport protein</fullName>
    </recommendedName>
</protein>
<sequence length="155" mass="17897">MHVLYLHLQLCQAKYFNMWTTEVSRKTTASKEQIWKLWTDVSNWNVWDSEVEISELFGQFQTGTKGILKPAGGPKTKFEMIECTNFKSFTDRSFLPLCKMDFIHTMTETKDGIEITHKVVMTGFMTFLFSKVIGSKIKVGLPFAVEKLIKLAEKN</sequence>
<organism evidence="1 2">
    <name type="scientific">Flavobacterium branchiophilum</name>
    <dbReference type="NCBI Taxonomy" id="55197"/>
    <lineage>
        <taxon>Bacteria</taxon>
        <taxon>Pseudomonadati</taxon>
        <taxon>Bacteroidota</taxon>
        <taxon>Flavobacteriia</taxon>
        <taxon>Flavobacteriales</taxon>
        <taxon>Flavobacteriaceae</taxon>
        <taxon>Flavobacterium</taxon>
    </lineage>
</organism>
<dbReference type="InterPro" id="IPR023393">
    <property type="entry name" value="START-like_dom_sf"/>
</dbReference>